<proteinExistence type="predicted"/>
<evidence type="ECO:0000256" key="1">
    <source>
        <dbReference type="PROSITE-ProRule" id="PRU00325"/>
    </source>
</evidence>
<gene>
    <name evidence="3" type="ORF">P0Y48_07560</name>
</gene>
<dbReference type="Proteomes" id="UP001213972">
    <property type="component" value="Chromosome"/>
</dbReference>
<dbReference type="InterPro" id="IPR007527">
    <property type="entry name" value="Znf_SWIM"/>
</dbReference>
<evidence type="ECO:0000313" key="3">
    <source>
        <dbReference type="EMBL" id="WEK12341.1"/>
    </source>
</evidence>
<keyword evidence="1" id="KW-0862">Zinc</keyword>
<organism evidence="3 4">
    <name type="scientific">Candidatus Microbacterium phytovorans</name>
    <dbReference type="NCBI Taxonomy" id="3121374"/>
    <lineage>
        <taxon>Bacteria</taxon>
        <taxon>Bacillati</taxon>
        <taxon>Actinomycetota</taxon>
        <taxon>Actinomycetes</taxon>
        <taxon>Micrococcales</taxon>
        <taxon>Microbacteriaceae</taxon>
        <taxon>Microbacterium</taxon>
    </lineage>
</organism>
<accession>A0AAJ5VXT3</accession>
<name>A0AAJ5VXT3_9MICO</name>
<evidence type="ECO:0000259" key="2">
    <source>
        <dbReference type="PROSITE" id="PS50966"/>
    </source>
</evidence>
<dbReference type="GO" id="GO:0008270">
    <property type="term" value="F:zinc ion binding"/>
    <property type="evidence" value="ECO:0007669"/>
    <property type="project" value="UniProtKB-KW"/>
</dbReference>
<sequence>MTDAGTTEAVYRYAFDSVIDRDGIRLATTRTDASFFSGFVEHPKVLADALLVLARISRTRYYVPPGMLAAVLRAADPVVTVAPDSLRFEAFSACCGVYARLDVTSDGMEVGSRTSGVTNVDVNPPLRAALAALRDHEPLHLVVTSDAMEVSTMDATVREEKVTLPDRWVRGFAETQVALNFMSERLRLDAASARRMIRSLPSSSPTRSLVWVVPTSGTQVRLATRAASDGAGVPVAGPERLRAIDPLLRHATSLRGYGAHSMASAWVVDVPGGRFTLCLSPDKSRGFSGEGGLLEKLLVDGPERSLDAQLLDSSLSAGIYLPPTGDGLGLETARFDAAVAVLATGGRLGYDLESAAYFHRPLPLDAIDFSRIEEAHPRLVAARGLVSDGAVTGSGDRFVVRSGDEVYQVRRRPDATFACTCAWYARHASSRGPCKHILAARLQGGVR</sequence>
<feature type="domain" description="SWIM-type" evidence="2">
    <location>
        <begin position="407"/>
        <end position="445"/>
    </location>
</feature>
<dbReference type="AlphaFoldDB" id="A0AAJ5VXT3"/>
<dbReference type="EMBL" id="CP119321">
    <property type="protein sequence ID" value="WEK12341.1"/>
    <property type="molecule type" value="Genomic_DNA"/>
</dbReference>
<protein>
    <submittedName>
        <fullName evidence="3">SWIM zinc finger family protein</fullName>
    </submittedName>
</protein>
<evidence type="ECO:0000313" key="4">
    <source>
        <dbReference type="Proteomes" id="UP001213972"/>
    </source>
</evidence>
<dbReference type="PROSITE" id="PS50966">
    <property type="entry name" value="ZF_SWIM"/>
    <property type="match status" value="1"/>
</dbReference>
<keyword evidence="1" id="KW-0479">Metal-binding</keyword>
<keyword evidence="1" id="KW-0863">Zinc-finger</keyword>
<reference evidence="3" key="1">
    <citation type="submission" date="2023-03" db="EMBL/GenBank/DDBJ databases">
        <title>Andean soil-derived lignocellulolytic bacterial consortium as a source of novel taxa and putative plastic-active enzymes.</title>
        <authorList>
            <person name="Diaz-Garcia L."/>
            <person name="Chuvochina M."/>
            <person name="Feuerriegel G."/>
            <person name="Bunk B."/>
            <person name="Sproer C."/>
            <person name="Streit W.R."/>
            <person name="Rodriguez L.M."/>
            <person name="Overmann J."/>
            <person name="Jimenez D.J."/>
        </authorList>
    </citation>
    <scope>NUCLEOTIDE SEQUENCE</scope>
    <source>
        <strain evidence="3">MAG 4610</strain>
    </source>
</reference>